<dbReference type="Proteomes" id="UP000265703">
    <property type="component" value="Unassembled WGS sequence"/>
</dbReference>
<feature type="region of interest" description="Disordered" evidence="2">
    <location>
        <begin position="347"/>
        <end position="379"/>
    </location>
</feature>
<reference evidence="3 4" key="1">
    <citation type="submission" date="2018-06" db="EMBL/GenBank/DDBJ databases">
        <title>Comparative genomics reveals the genomic features of Rhizophagus irregularis, R. cerebriforme, R. diaphanum and Gigaspora rosea, and their symbiotic lifestyle signature.</title>
        <authorList>
            <person name="Morin E."/>
            <person name="San Clemente H."/>
            <person name="Chen E.C.H."/>
            <person name="De La Providencia I."/>
            <person name="Hainaut M."/>
            <person name="Kuo A."/>
            <person name="Kohler A."/>
            <person name="Murat C."/>
            <person name="Tang N."/>
            <person name="Roy S."/>
            <person name="Loubradou J."/>
            <person name="Henrissat B."/>
            <person name="Grigoriev I.V."/>
            <person name="Corradi N."/>
            <person name="Roux C."/>
            <person name="Martin F.M."/>
        </authorList>
    </citation>
    <scope>NUCLEOTIDE SEQUENCE [LARGE SCALE GENOMIC DNA]</scope>
    <source>
        <strain evidence="3 4">DAOM 227022</strain>
    </source>
</reference>
<proteinExistence type="predicted"/>
<dbReference type="OrthoDB" id="2373244at2759"/>
<evidence type="ECO:0000313" key="3">
    <source>
        <dbReference type="EMBL" id="RIA98846.1"/>
    </source>
</evidence>
<dbReference type="AlphaFoldDB" id="A0A397TPK3"/>
<evidence type="ECO:0000256" key="1">
    <source>
        <dbReference type="SAM" id="Coils"/>
    </source>
</evidence>
<protein>
    <submittedName>
        <fullName evidence="3">Uncharacterized protein</fullName>
    </submittedName>
</protein>
<feature type="compositionally biased region" description="Low complexity" evidence="2">
    <location>
        <begin position="355"/>
        <end position="379"/>
    </location>
</feature>
<evidence type="ECO:0000256" key="2">
    <source>
        <dbReference type="SAM" id="MobiDB-lite"/>
    </source>
</evidence>
<keyword evidence="1" id="KW-0175">Coiled coil</keyword>
<feature type="coiled-coil region" evidence="1">
    <location>
        <begin position="291"/>
        <end position="318"/>
    </location>
</feature>
<dbReference type="EMBL" id="QKYT01000011">
    <property type="protein sequence ID" value="RIA98846.1"/>
    <property type="molecule type" value="Genomic_DNA"/>
</dbReference>
<keyword evidence="4" id="KW-1185">Reference proteome</keyword>
<comment type="caution">
    <text evidence="3">The sequence shown here is derived from an EMBL/GenBank/DDBJ whole genome shotgun (WGS) entry which is preliminary data.</text>
</comment>
<name>A0A397TPK3_9GLOM</name>
<gene>
    <name evidence="3" type="ORF">C1645_812336</name>
</gene>
<sequence>MSIKELNQYAPEMYNLLEDDRKKDKNGQYISQVPNGLLKQMISELEAKVNISLIKRDVKAISKTLVKTASGPVTGLNYLSRLQRKLENFNALKKIISATKIPEITKESNKIQKKRSEQCKNERIDFSDHFSLELVKKRLNKYNISNISNKQILADVMIMLCIHPAEIKNLHIFNGNVTGYAKNRRAQDIPQVFRSLEKNEKRARQLLIWIQEAISSRQLKDPEKPGSVYLKAIFAIIAHDAKNLSETMTIANETLHHNSNNHTFPAKNYTIQNIRVYKALSGQIWMLEKRLEDYHFEYVKLKRKVNLLEAELDNLDECIDKKIVVNLIQEIVLSLIGKKDKRKKDVPYKQRRKWSTSSETSSSKSSSFKSSSSESSSLSESSFSETSLFESSTSKLSLSKSSSSNSNVDETVIDSSTNINCISQKHINELGITYHDKSNSIETSDAFYSTLGKVNLHIILNDGKKHKSISSKFIVVRSNWPDQFPKILLGSSWISNNKMIDDEMVADYNNFIKEYELRKNWYIESEDRRDEWIAWDDLFCEIKSY</sequence>
<evidence type="ECO:0000313" key="4">
    <source>
        <dbReference type="Proteomes" id="UP000265703"/>
    </source>
</evidence>
<accession>A0A397TPK3</accession>
<organism evidence="3 4">
    <name type="scientific">Glomus cerebriforme</name>
    <dbReference type="NCBI Taxonomy" id="658196"/>
    <lineage>
        <taxon>Eukaryota</taxon>
        <taxon>Fungi</taxon>
        <taxon>Fungi incertae sedis</taxon>
        <taxon>Mucoromycota</taxon>
        <taxon>Glomeromycotina</taxon>
        <taxon>Glomeromycetes</taxon>
        <taxon>Glomerales</taxon>
        <taxon>Glomeraceae</taxon>
        <taxon>Glomus</taxon>
    </lineage>
</organism>